<proteinExistence type="predicted"/>
<evidence type="ECO:0000313" key="1">
    <source>
        <dbReference type="EMBL" id="KFM64986.1"/>
    </source>
</evidence>
<organism evidence="1 2">
    <name type="scientific">Stegodyphus mimosarum</name>
    <name type="common">African social velvet spider</name>
    <dbReference type="NCBI Taxonomy" id="407821"/>
    <lineage>
        <taxon>Eukaryota</taxon>
        <taxon>Metazoa</taxon>
        <taxon>Ecdysozoa</taxon>
        <taxon>Arthropoda</taxon>
        <taxon>Chelicerata</taxon>
        <taxon>Arachnida</taxon>
        <taxon>Araneae</taxon>
        <taxon>Araneomorphae</taxon>
        <taxon>Entelegynae</taxon>
        <taxon>Eresoidea</taxon>
        <taxon>Eresidae</taxon>
        <taxon>Stegodyphus</taxon>
    </lineage>
</organism>
<reference evidence="1 2" key="1">
    <citation type="submission" date="2013-11" db="EMBL/GenBank/DDBJ databases">
        <title>Genome sequencing of Stegodyphus mimosarum.</title>
        <authorList>
            <person name="Bechsgaard J."/>
        </authorList>
    </citation>
    <scope>NUCLEOTIDE SEQUENCE [LARGE SCALE GENOMIC DNA]</scope>
</reference>
<feature type="non-terminal residue" evidence="1">
    <location>
        <position position="1"/>
    </location>
</feature>
<protein>
    <submittedName>
        <fullName evidence="1">Uncharacterized protein</fullName>
    </submittedName>
</protein>
<evidence type="ECO:0000313" key="2">
    <source>
        <dbReference type="Proteomes" id="UP000054359"/>
    </source>
</evidence>
<feature type="non-terminal residue" evidence="1">
    <location>
        <position position="49"/>
    </location>
</feature>
<name>A0A087TIP7_STEMI</name>
<gene>
    <name evidence="1" type="ORF">X975_18351</name>
</gene>
<accession>A0A087TIP7</accession>
<dbReference type="EMBL" id="KK115394">
    <property type="protein sequence ID" value="KFM64986.1"/>
    <property type="molecule type" value="Genomic_DNA"/>
</dbReference>
<keyword evidence="2" id="KW-1185">Reference proteome</keyword>
<dbReference type="Proteomes" id="UP000054359">
    <property type="component" value="Unassembled WGS sequence"/>
</dbReference>
<sequence>QVCIFFSSVRFYSDIQISEGGTNGPLRNNTVLSHHPQCMLQPHGLREFV</sequence>
<dbReference type="AlphaFoldDB" id="A0A087TIP7"/>